<name>A0ABN6VLT4_9HYPH</name>
<protein>
    <submittedName>
        <fullName evidence="1">Uncharacterized protein</fullName>
    </submittedName>
</protein>
<keyword evidence="1" id="KW-0614">Plasmid</keyword>
<accession>A0ABN6VLT4</accession>
<sequence>MSDEVPDLNKELLKRFDMLELLASRALRLIKEKGLSEEWPHTDELTKLLDEIRELEAADFDRMWRQLS</sequence>
<dbReference type="Proteomes" id="UP001317629">
    <property type="component" value="Plasmid pSS37A-Re-5"/>
</dbReference>
<keyword evidence="2" id="KW-1185">Reference proteome</keyword>
<evidence type="ECO:0000313" key="1">
    <source>
        <dbReference type="EMBL" id="BDV36726.1"/>
    </source>
</evidence>
<evidence type="ECO:0000313" key="2">
    <source>
        <dbReference type="Proteomes" id="UP001317629"/>
    </source>
</evidence>
<gene>
    <name evidence="1" type="ORF">SS37A_42560</name>
</gene>
<dbReference type="RefSeq" id="WP_281932828.1">
    <property type="nucleotide sequence ID" value="NZ_AP027147.1"/>
</dbReference>
<reference evidence="1 2" key="1">
    <citation type="journal article" date="2023" name="Int. J. Syst. Evol. Microbiol.">
        <title>Methylocystis iwaonis sp. nov., a type II methane-oxidizing bacterium from surface soil of a rice paddy field in Japan, and emended description of the genus Methylocystis (ex Whittenbury et al. 1970) Bowman et al. 1993.</title>
        <authorList>
            <person name="Kaise H."/>
            <person name="Sawadogo J.B."/>
            <person name="Alam M.S."/>
            <person name="Ueno C."/>
            <person name="Dianou D."/>
            <person name="Shinjo R."/>
            <person name="Asakawa S."/>
        </authorList>
    </citation>
    <scope>NUCLEOTIDE SEQUENCE [LARGE SCALE GENOMIC DNA]</scope>
    <source>
        <strain evidence="1 2">SS37A-Re</strain>
    </source>
</reference>
<proteinExistence type="predicted"/>
<organism evidence="1 2">
    <name type="scientific">Methylocystis iwaonis</name>
    <dbReference type="NCBI Taxonomy" id="2885079"/>
    <lineage>
        <taxon>Bacteria</taxon>
        <taxon>Pseudomonadati</taxon>
        <taxon>Pseudomonadota</taxon>
        <taxon>Alphaproteobacteria</taxon>
        <taxon>Hyphomicrobiales</taxon>
        <taxon>Methylocystaceae</taxon>
        <taxon>Methylocystis</taxon>
    </lineage>
</organism>
<dbReference type="EMBL" id="AP027147">
    <property type="protein sequence ID" value="BDV36726.1"/>
    <property type="molecule type" value="Genomic_DNA"/>
</dbReference>
<geneLocation type="plasmid" evidence="1 2">
    <name>pSS37A-Re-5</name>
</geneLocation>